<evidence type="ECO:0000256" key="1">
    <source>
        <dbReference type="ARBA" id="ARBA00004555"/>
    </source>
</evidence>
<dbReference type="GO" id="GO:0005794">
    <property type="term" value="C:Golgi apparatus"/>
    <property type="evidence" value="ECO:0007669"/>
    <property type="project" value="UniProtKB-SubCell"/>
</dbReference>
<dbReference type="Proteomes" id="UP000005207">
    <property type="component" value="Linkage group LG19"/>
</dbReference>
<feature type="region of interest" description="Disordered" evidence="5">
    <location>
        <begin position="581"/>
        <end position="602"/>
    </location>
</feature>
<keyword evidence="8" id="KW-1185">Reference proteome</keyword>
<feature type="region of interest" description="Disordered" evidence="5">
    <location>
        <begin position="1370"/>
        <end position="1398"/>
    </location>
</feature>
<feature type="compositionally biased region" description="Basic and acidic residues" evidence="5">
    <location>
        <begin position="538"/>
        <end position="551"/>
    </location>
</feature>
<feature type="region of interest" description="Disordered" evidence="5">
    <location>
        <begin position="531"/>
        <end position="551"/>
    </location>
</feature>
<feature type="coiled-coil region" evidence="4">
    <location>
        <begin position="1126"/>
        <end position="1180"/>
    </location>
</feature>
<dbReference type="GeneTree" id="ENSGT00710000106769"/>
<dbReference type="PANTHER" id="PTHR18921">
    <property type="entry name" value="MYOSIN HEAVY CHAIN - RELATED"/>
    <property type="match status" value="1"/>
</dbReference>
<feature type="coiled-coil region" evidence="4">
    <location>
        <begin position="1207"/>
        <end position="1297"/>
    </location>
</feature>
<accession>A0A669BVL1</accession>
<dbReference type="InParanoid" id="A0A669BVL1"/>
<evidence type="ECO:0000256" key="4">
    <source>
        <dbReference type="SAM" id="Coils"/>
    </source>
</evidence>
<evidence type="ECO:0000313" key="8">
    <source>
        <dbReference type="Proteomes" id="UP000005207"/>
    </source>
</evidence>
<protein>
    <submittedName>
        <fullName evidence="7">Thyroid hormone receptor interactor 11</fullName>
    </submittedName>
</protein>
<dbReference type="GO" id="GO:0007030">
    <property type="term" value="P:Golgi organization"/>
    <property type="evidence" value="ECO:0007669"/>
    <property type="project" value="TreeGrafter"/>
</dbReference>
<dbReference type="Ensembl" id="ENSONIT00000036312.1">
    <property type="protein sequence ID" value="ENSONIP00000038620.1"/>
    <property type="gene ID" value="ENSONIG00000019610.2"/>
</dbReference>
<feature type="coiled-coil region" evidence="4">
    <location>
        <begin position="1015"/>
        <end position="1042"/>
    </location>
</feature>
<feature type="region of interest" description="Disordered" evidence="5">
    <location>
        <begin position="1326"/>
        <end position="1346"/>
    </location>
</feature>
<proteinExistence type="predicted"/>
<feature type="region of interest" description="Disordered" evidence="5">
    <location>
        <begin position="1891"/>
        <end position="1912"/>
    </location>
</feature>
<dbReference type="PANTHER" id="PTHR18921:SF2">
    <property type="entry name" value="THYROID RECEPTOR-INTERACTING PROTEIN 11"/>
    <property type="match status" value="1"/>
</dbReference>
<evidence type="ECO:0000256" key="5">
    <source>
        <dbReference type="SAM" id="MobiDB-lite"/>
    </source>
</evidence>
<evidence type="ECO:0000259" key="6">
    <source>
        <dbReference type="PROSITE" id="PS50913"/>
    </source>
</evidence>
<feature type="coiled-coil region" evidence="4">
    <location>
        <begin position="1681"/>
        <end position="1774"/>
    </location>
</feature>
<dbReference type="Gene3D" id="1.10.287.1490">
    <property type="match status" value="1"/>
</dbReference>
<reference evidence="7" key="2">
    <citation type="submission" date="2025-08" db="UniProtKB">
        <authorList>
            <consortium name="Ensembl"/>
        </authorList>
    </citation>
    <scope>IDENTIFICATION</scope>
</reference>
<dbReference type="OMA" id="RHIAQIS"/>
<dbReference type="InterPro" id="IPR000237">
    <property type="entry name" value="GRIP_dom"/>
</dbReference>
<sequence length="1972" mass="223442">MSSWLGGIGSGLGQSLGQVSGSLSSFTGQISNFTKDMLLEGVEEVGGKFVCVPGLIRAMSTSPLELRKLHAELEEKLEAAEIQIKRQSAEYRTLLQQKDVEISHLKARQSGLQEEVQKLQQSAQSASAGPAMLPVTTTSSSTTSSSASSFLLRHPGSHQGFHGEEMDLSDVIWSQQEINRLSTEVMRLESEVAHWRRMSQASTATGAGNGDHSEILKLQRTIKELRDEMSREVDEHQHELAALQDAQRQKLADVTRRHRQELAEYEERIEELEEQIQSGHCTTLVSHTNKFPTSVSDTSKLHELHETIQSLQEAAEQREKQLAELSASLEEAQKIQASLQLEKDDAQQENTGLLQNYTRLQASVAELQTRVQEQEGKALQKAQLDHEIQMLRNSLAAAEKEIERLKNLDEEEVEHADILELNTIIGALRQEKEDLEQEKLNLQERLKVAEEQLVSRNEAESDLESLDDLKAELGRREKALRATEEERDTLMSELEELDRQNQEATQHMISVKEQLSGQLKEAETELKRMTAELNTSNDQKRALEQELESQKEKMSQSAFTLNELHMGKQQLERTVKELKDKLGHAQEQSRDARREVSELKKSLQEKEELLSAAKAKLYEGRERASEAQGTNEALAEKERELSDLRRELDEMRRSHEKVMSEDYELKVENRRFKADNEQTLGKVEELTRQLKESQGVLNRVVREKDTRIEALKLEKYQLEGELTQAENKLKEQVKQYQQTIEELTRARSMDASALQTEHERAIKLNQEKDMEIAQLKRDVEQVAADHRDTNEMLSITVAGQKQLTDLLQEKDVFMDTLKQNAADLQTELDNKVSVFTKEVETLKQSLDEKDKQLGGMKEENSHLKEEIDRLRDQQSRPLPLAEPRTLDIITELETEITQLKSSRNALEEEVQTLRRTTEEQQASLLLSQQSLQAQQSEIEQARAHHQQTTLNYDRLIQARDEEITRLQQTVEQLSESQSRANSPSVQGEVILQEEKTQTLNQENGNEKHDLSKVDIERLVRGIKEKETEITQLNEKNLSLTRQLDQLVVSRDEVGKLSQMIMQKDLEIQALHARVSMGGGHSQDVMFLQQQLQAYAVEREQVIAVLNEKTRENSQLRSDYHRLMDIMAGKEAALLKLQQENQRLSNMSDPSGSQEMFKETIQNLSRIIREKDIEIDALTQKCQTLVTVLQSSGGEPGAGSGGVSSNQFEELLQERDTLKQQVKKMEEWKQQVITTVKNMQHESAQLHEELIKLQSQVSADSDCSSKLSVDYARLVQNYEQKERRLGSLSLELAQVQQTITQLSSTKDVLLGKLDSVTQTPEVIATQCSGSSLSTDAPSHQPDSAVKDEKIQQEVVQLKAQLTEKENTIRTLQENNHRLSNSASASESEQRSQAEEARQVRERLEALQRSVREKDLLIKSKGDQLVQVSEALRNRENDNEVLKQAVTNLKERALILEMDVKKLKEENELVAARSREKESEFRALQETNMQVSLLLREKEFELSAMSEKAATVEKLLKDKEQGKSGELNQLLNEVKSMQDKAVAFQQERDQVMMALKQKQMETTALQTELQHVRDKEHRLNLELERLRNHLLEIEDSYTREALAAEDRETELRRKVALLDDRLTTSSSAVESASQQASMQVESLQEQLIGVVKQRDDALAQLRTSQEQVNQYAVSLSNLQMVLEQFQQEEKAMYSAELEKHKKEKEEWKRKALKLEDQASALQMNLDEANAALDSASRLTDQLDLKEEQIEELKKQVDVRQEMLEEAQRKLMNLLNSTEGKIDKVLMRNLFLGYFHSPKTKRADVLRLMGSVLGLNREDVEKMLEEDRGHGVTGWVSSWLGSRGAQSVPNTPQRPTSGQALNSSFSEMFVKFLEIESTPSLPAPKLPVHDIKPLSAPPAGRTSSGTSISLKRAGDSNPFLAPRSAAVPLLAGSSSGGPGGHLLMKPISDTLPTFTPVPVSAEASGGAVLKDLLKQ</sequence>
<feature type="compositionally biased region" description="Polar residues" evidence="5">
    <location>
        <begin position="1326"/>
        <end position="1340"/>
    </location>
</feature>
<name>A0A669BVL1_ORENI</name>
<organism evidence="7 8">
    <name type="scientific">Oreochromis niloticus</name>
    <name type="common">Nile tilapia</name>
    <name type="synonym">Tilapia nilotica</name>
    <dbReference type="NCBI Taxonomy" id="8128"/>
    <lineage>
        <taxon>Eukaryota</taxon>
        <taxon>Metazoa</taxon>
        <taxon>Chordata</taxon>
        <taxon>Craniata</taxon>
        <taxon>Vertebrata</taxon>
        <taxon>Euteleostomi</taxon>
        <taxon>Actinopterygii</taxon>
        <taxon>Neopterygii</taxon>
        <taxon>Teleostei</taxon>
        <taxon>Neoteleostei</taxon>
        <taxon>Acanthomorphata</taxon>
        <taxon>Ovalentaria</taxon>
        <taxon>Cichlomorphae</taxon>
        <taxon>Cichliformes</taxon>
        <taxon>Cichlidae</taxon>
        <taxon>African cichlids</taxon>
        <taxon>Pseudocrenilabrinae</taxon>
        <taxon>Oreochromini</taxon>
        <taxon>Oreochromis</taxon>
    </lineage>
</organism>
<gene>
    <name evidence="7" type="primary">TRIP11</name>
    <name evidence="7" type="synonym">trip11</name>
</gene>
<reference evidence="8" key="1">
    <citation type="submission" date="2012-01" db="EMBL/GenBank/DDBJ databases">
        <title>The Genome Sequence of Oreochromis niloticus (Nile Tilapia).</title>
        <authorList>
            <consortium name="Broad Institute Genome Assembly Team"/>
            <consortium name="Broad Institute Sequencing Platform"/>
            <person name="Di Palma F."/>
            <person name="Johnson J."/>
            <person name="Lander E.S."/>
            <person name="Lindblad-Toh K."/>
        </authorList>
    </citation>
    <scope>NUCLEOTIDE SEQUENCE [LARGE SCALE GENOMIC DNA]</scope>
</reference>
<feature type="compositionally biased region" description="Low complexity" evidence="5">
    <location>
        <begin position="1376"/>
        <end position="1385"/>
    </location>
</feature>
<dbReference type="GO" id="GO:0006888">
    <property type="term" value="P:endoplasmic reticulum to Golgi vesicle-mediated transport"/>
    <property type="evidence" value="ECO:0007669"/>
    <property type="project" value="TreeGrafter"/>
</dbReference>
<reference evidence="7" key="3">
    <citation type="submission" date="2025-09" db="UniProtKB">
        <authorList>
            <consortium name="Ensembl"/>
        </authorList>
    </citation>
    <scope>IDENTIFICATION</scope>
</reference>
<feature type="compositionally biased region" description="Basic and acidic residues" evidence="5">
    <location>
        <begin position="1386"/>
        <end position="1398"/>
    </location>
</feature>
<evidence type="ECO:0000256" key="3">
    <source>
        <dbReference type="ARBA" id="ARBA00023054"/>
    </source>
</evidence>
<evidence type="ECO:0000313" key="7">
    <source>
        <dbReference type="Ensembl" id="ENSONIP00000038620.1"/>
    </source>
</evidence>
<feature type="coiled-coil region" evidence="4">
    <location>
        <begin position="1525"/>
        <end position="1594"/>
    </location>
</feature>
<keyword evidence="2" id="KW-0333">Golgi apparatus</keyword>
<keyword evidence="3 4" id="KW-0175">Coiled coil</keyword>
<dbReference type="GO" id="GO:0031267">
    <property type="term" value="F:small GTPase binding"/>
    <property type="evidence" value="ECO:0007669"/>
    <property type="project" value="TreeGrafter"/>
</dbReference>
<dbReference type="PROSITE" id="PS50913">
    <property type="entry name" value="GRIP"/>
    <property type="match status" value="1"/>
</dbReference>
<feature type="domain" description="GRIP" evidence="6">
    <location>
        <begin position="1774"/>
        <end position="1823"/>
    </location>
</feature>
<evidence type="ECO:0000256" key="2">
    <source>
        <dbReference type="ARBA" id="ARBA00023034"/>
    </source>
</evidence>
<feature type="compositionally biased region" description="Low complexity" evidence="5">
    <location>
        <begin position="136"/>
        <end position="149"/>
    </location>
</feature>
<feature type="region of interest" description="Disordered" evidence="5">
    <location>
        <begin position="116"/>
        <end position="149"/>
    </location>
</feature>
<comment type="subcellular location">
    <subcellularLocation>
        <location evidence="1">Golgi apparatus</location>
    </subcellularLocation>
</comment>